<evidence type="ECO:0000313" key="9">
    <source>
        <dbReference type="Proteomes" id="UP000753802"/>
    </source>
</evidence>
<keyword evidence="6 7" id="KW-0066">ATP synthesis</keyword>
<proteinExistence type="inferred from homology"/>
<evidence type="ECO:0000313" key="8">
    <source>
        <dbReference type="EMBL" id="NCI48863.1"/>
    </source>
</evidence>
<dbReference type="Gene3D" id="1.10.520.20">
    <property type="entry name" value="N-terminal domain of the delta subunit of the F1F0-ATP synthase"/>
    <property type="match status" value="1"/>
</dbReference>
<protein>
    <recommendedName>
        <fullName evidence="7">ATP synthase subunit delta</fullName>
    </recommendedName>
    <alternativeName>
        <fullName evidence="7">ATP synthase F(1) sector subunit delta</fullName>
    </alternativeName>
    <alternativeName>
        <fullName evidence="7">F-type ATPase subunit delta</fullName>
        <shortName evidence="7">F-ATPase subunit delta</shortName>
    </alternativeName>
</protein>
<keyword evidence="3 7" id="KW-0375">Hydrogen ion transport</keyword>
<accession>A0ABW9ZUG9</accession>
<evidence type="ECO:0000256" key="5">
    <source>
        <dbReference type="ARBA" id="ARBA00023136"/>
    </source>
</evidence>
<dbReference type="Pfam" id="PF00213">
    <property type="entry name" value="OSCP"/>
    <property type="match status" value="1"/>
</dbReference>
<keyword evidence="5 7" id="KW-0472">Membrane</keyword>
<keyword evidence="7" id="KW-1003">Cell membrane</keyword>
<keyword evidence="7" id="KW-0139">CF(1)</keyword>
<comment type="caution">
    <text evidence="8">The sequence shown here is derived from an EMBL/GenBank/DDBJ whole genome shotgun (WGS) entry which is preliminary data.</text>
</comment>
<dbReference type="PRINTS" id="PR00125">
    <property type="entry name" value="ATPASEDELTA"/>
</dbReference>
<evidence type="ECO:0000256" key="4">
    <source>
        <dbReference type="ARBA" id="ARBA00023065"/>
    </source>
</evidence>
<comment type="similarity">
    <text evidence="7">Belongs to the ATPase delta chain family.</text>
</comment>
<evidence type="ECO:0000256" key="6">
    <source>
        <dbReference type="ARBA" id="ARBA00023310"/>
    </source>
</evidence>
<evidence type="ECO:0000256" key="3">
    <source>
        <dbReference type="ARBA" id="ARBA00022781"/>
    </source>
</evidence>
<dbReference type="HAMAP" id="MF_01416">
    <property type="entry name" value="ATP_synth_delta_bact"/>
    <property type="match status" value="1"/>
</dbReference>
<gene>
    <name evidence="7 8" type="primary">atpH</name>
    <name evidence="8" type="ORF">GWC95_02945</name>
</gene>
<evidence type="ECO:0000256" key="7">
    <source>
        <dbReference type="HAMAP-Rule" id="MF_01416"/>
    </source>
</evidence>
<dbReference type="RefSeq" id="WP_161817171.1">
    <property type="nucleotide sequence ID" value="NZ_JAACJS010000002.1"/>
</dbReference>
<reference evidence="8 9" key="1">
    <citation type="submission" date="2020-01" db="EMBL/GenBank/DDBJ databases">
        <title>Genome analysis.</title>
        <authorList>
            <person name="Wu S."/>
            <person name="Wang G."/>
        </authorList>
    </citation>
    <scope>NUCLEOTIDE SEQUENCE [LARGE SCALE GENOMIC DNA]</scope>
    <source>
        <strain evidence="8 9">SYL130</strain>
    </source>
</reference>
<keyword evidence="9" id="KW-1185">Reference proteome</keyword>
<comment type="function">
    <text evidence="7">This protein is part of the stalk that links CF(0) to CF(1). It either transmits conformational changes from CF(0) to CF(1) or is implicated in proton conduction.</text>
</comment>
<dbReference type="EMBL" id="JAACJS010000002">
    <property type="protein sequence ID" value="NCI48863.1"/>
    <property type="molecule type" value="Genomic_DNA"/>
</dbReference>
<comment type="subcellular location">
    <subcellularLocation>
        <location evidence="7">Cell membrane</location>
        <topology evidence="7">Peripheral membrane protein</topology>
    </subcellularLocation>
    <subcellularLocation>
        <location evidence="1">Membrane</location>
    </subcellularLocation>
</comment>
<dbReference type="InterPro" id="IPR026015">
    <property type="entry name" value="ATP_synth_OSCP/delta_N_sf"/>
</dbReference>
<sequence length="187" mass="20654">MPNPRLADRYAKSLIDLSTEKGQLEAVYADMKYLQAVCKSSKEFVAVLKSPVINTDQKNNIVAAVTKGKVSALTDSFNTLLVKKKRESDLPEIASAFIDQYNAIKGIHRVKLTTAVPVSDELKKSIEAKVKSAQNLGSVELETVVDEKLIGGFVLEFNNKLVDASILRDLNDVKKQFAGNLFVQQLR</sequence>
<organism evidence="8 9">
    <name type="scientific">Sediminibacterium roseum</name>
    <dbReference type="NCBI Taxonomy" id="1978412"/>
    <lineage>
        <taxon>Bacteria</taxon>
        <taxon>Pseudomonadati</taxon>
        <taxon>Bacteroidota</taxon>
        <taxon>Chitinophagia</taxon>
        <taxon>Chitinophagales</taxon>
        <taxon>Chitinophagaceae</taxon>
        <taxon>Sediminibacterium</taxon>
    </lineage>
</organism>
<dbReference type="Proteomes" id="UP000753802">
    <property type="component" value="Unassembled WGS sequence"/>
</dbReference>
<evidence type="ECO:0000256" key="1">
    <source>
        <dbReference type="ARBA" id="ARBA00004370"/>
    </source>
</evidence>
<dbReference type="SUPFAM" id="SSF47928">
    <property type="entry name" value="N-terminal domain of the delta subunit of the F1F0-ATP synthase"/>
    <property type="match status" value="1"/>
</dbReference>
<evidence type="ECO:0000256" key="2">
    <source>
        <dbReference type="ARBA" id="ARBA00022448"/>
    </source>
</evidence>
<dbReference type="PROSITE" id="PS00389">
    <property type="entry name" value="ATPASE_DELTA"/>
    <property type="match status" value="1"/>
</dbReference>
<keyword evidence="4 7" id="KW-0406">Ion transport</keyword>
<keyword evidence="2 7" id="KW-0813">Transport</keyword>
<dbReference type="InterPro" id="IPR000711">
    <property type="entry name" value="ATPase_OSCP/dsu"/>
</dbReference>
<dbReference type="NCBIfam" id="TIGR01145">
    <property type="entry name" value="ATP_synt_delta"/>
    <property type="match status" value="1"/>
</dbReference>
<name>A0ABW9ZUG9_9BACT</name>
<dbReference type="InterPro" id="IPR020781">
    <property type="entry name" value="ATPase_OSCP/d_CS"/>
</dbReference>
<comment type="function">
    <text evidence="7">F(1)F(0) ATP synthase produces ATP from ADP in the presence of a proton or sodium gradient. F-type ATPases consist of two structural domains, F(1) containing the extramembraneous catalytic core and F(0) containing the membrane proton channel, linked together by a central stalk and a peripheral stalk. During catalysis, ATP synthesis in the catalytic domain of F(1) is coupled via a rotary mechanism of the central stalk subunits to proton translocation.</text>
</comment>
<dbReference type="PANTHER" id="PTHR11910">
    <property type="entry name" value="ATP SYNTHASE DELTA CHAIN"/>
    <property type="match status" value="1"/>
</dbReference>